<sequence length="976" mass="107122">MPNKMLIDASHPEETRVVVVRGNRIEEFDFESQDKKQLKGNIYLARVTRVEPSLQAAFVEYGGNRHGFLAFSEIHPDYYQIPVADRQALLRAEAQEAEDEENEDGDGDDRQSRDRGRRGRRRGGKPRDRGEHKRDAADSDEAGEGSENGDIVVEEISHTSEIIEHAADTSEHSDASGHAGASEHEEASTDQDEAEPREGGPTSIAAAVEGDVISEAVPQAEQGSEATSGDNDRGMLEEVQSSHPDDHEVESVGAEDALEEVRNRRKPVRRQYKIQEVIKRRQILLVQVVKEERGNKGAALTTYLSLAGRYSVLMPNTARGGGISRKITSAVDRKRLKEVVADLEVPQGMGVILRTAGESRTKAEIKRDYEYLMRLWENVRNLTLQSTAPALVYEEGSLIKRSVRDLYNKDIDEILVSGEEGYREAKDFMRMLMPSHAKVVQPFRDTTPIFVRNGIEAQLDRMLQPQVTLKSGGYIIINQTEALVAIDVNSGRSTKEHSIEDTALHTNLEAAEEVARQLRLRDLAGLIVIDFIDMEENRNNRSVEKRLKDHLKNDRARIQVGRISHFGLMEMSRQRIRASVLESTMKPCPHCGGTGHVRSDSSVALMVVRAIEEFLLKDSRSHITVRTPAATALYVLNHKRGTLVELESRFGLTITVEADDSVGSQHYAIFRGALAEKPEGFVEARSFPAYVEPEEPEDEIVVAEEEDDEAPVQAEQPRQQPQQQPRPAAAGGEEGEGRDRKRRKRRRRRGGKDRDREHGAPADGASVSAPAGEFSDSDSDSAASDGDTEADDNAPVGVAETSETAEASDEGQGKKRRRGKRGGKRNRREDGEGEAEASAGEATDASEVEVSATEVIAGEPVVAAAAEEPVALAPANDDAPSTKKPRRAAKPKKAAAEIVAEEPAAEAEAPVETPATASDEAVAVEKAPKARPSRRKPAAVNAPVEPVVSSTVAEEPAAKTEDKPKRGGWWQRKGFF</sequence>
<feature type="binding site" evidence="8">
    <location>
        <position position="487"/>
    </location>
    <ligand>
        <name>Mg(2+)</name>
        <dbReference type="ChEBI" id="CHEBI:18420"/>
        <note>catalytic</note>
    </ligand>
</feature>
<evidence type="ECO:0000313" key="13">
    <source>
        <dbReference type="Proteomes" id="UP000245631"/>
    </source>
</evidence>
<dbReference type="GO" id="GO:0006402">
    <property type="term" value="P:mRNA catabolic process"/>
    <property type="evidence" value="ECO:0007669"/>
    <property type="project" value="UniProtKB-UniRule"/>
</dbReference>
<dbReference type="GO" id="GO:0019843">
    <property type="term" value="F:rRNA binding"/>
    <property type="evidence" value="ECO:0007669"/>
    <property type="project" value="UniProtKB-KW"/>
</dbReference>
<gene>
    <name evidence="8" type="primary">rne</name>
    <name evidence="12" type="ORF">C8D77_11941</name>
</gene>
<dbReference type="GO" id="GO:0009898">
    <property type="term" value="C:cytoplasmic side of plasma membrane"/>
    <property type="evidence" value="ECO:0007669"/>
    <property type="project" value="UniProtKB-UniRule"/>
</dbReference>
<dbReference type="Pfam" id="PF20833">
    <property type="entry name" value="RNase_E_G_Thio"/>
    <property type="match status" value="1"/>
</dbReference>
<evidence type="ECO:0000256" key="8">
    <source>
        <dbReference type="HAMAP-Rule" id="MF_00970"/>
    </source>
</evidence>
<dbReference type="GO" id="GO:0000049">
    <property type="term" value="F:tRNA binding"/>
    <property type="evidence" value="ECO:0007669"/>
    <property type="project" value="UniProtKB-KW"/>
</dbReference>
<feature type="compositionally biased region" description="Basic residues" evidence="9">
    <location>
        <begin position="814"/>
        <end position="826"/>
    </location>
</feature>
<dbReference type="InterPro" id="IPR028878">
    <property type="entry name" value="RNase_E"/>
</dbReference>
<evidence type="ECO:0000256" key="4">
    <source>
        <dbReference type="ARBA" id="ARBA00022759"/>
    </source>
</evidence>
<dbReference type="InterPro" id="IPR019307">
    <property type="entry name" value="RNA-bd_AU-1/RNase_E/G"/>
</dbReference>
<dbReference type="Proteomes" id="UP000245631">
    <property type="component" value="Unassembled WGS sequence"/>
</dbReference>
<feature type="region of interest" description="Disordered" evidence="9">
    <location>
        <begin position="167"/>
        <end position="202"/>
    </location>
</feature>
<comment type="cofactor">
    <cofactor evidence="8">
        <name>Zn(2+)</name>
        <dbReference type="ChEBI" id="CHEBI:29105"/>
    </cofactor>
    <text evidence="8">Binds 2 Zn(2+) ions per homotetramer.</text>
</comment>
<dbReference type="EMBL" id="QGGH01000019">
    <property type="protein sequence ID" value="PWJ87058.1"/>
    <property type="molecule type" value="Genomic_DNA"/>
</dbReference>
<evidence type="ECO:0000256" key="6">
    <source>
        <dbReference type="ARBA" id="ARBA00022842"/>
    </source>
</evidence>
<keyword evidence="8" id="KW-0819">tRNA processing</keyword>
<proteinExistence type="inferred from homology"/>
<feature type="compositionally biased region" description="Low complexity" evidence="9">
    <location>
        <begin position="836"/>
        <end position="845"/>
    </location>
</feature>
<keyword evidence="8" id="KW-0698">rRNA processing</keyword>
<keyword evidence="3 8" id="KW-0479">Metal-binding</keyword>
<comment type="similarity">
    <text evidence="8">Belongs to the RNase E/G family. RNase E subfamily.</text>
</comment>
<accession>A0A8E3B1F5</accession>
<feature type="compositionally biased region" description="Low complexity" evidence="9">
    <location>
        <begin position="906"/>
        <end position="918"/>
    </location>
</feature>
<evidence type="ECO:0000256" key="7">
    <source>
        <dbReference type="ARBA" id="ARBA00022884"/>
    </source>
</evidence>
<evidence type="ECO:0000256" key="9">
    <source>
        <dbReference type="SAM" id="MobiDB-lite"/>
    </source>
</evidence>
<keyword evidence="8" id="KW-0862">Zinc</keyword>
<dbReference type="SUPFAM" id="SSF50249">
    <property type="entry name" value="Nucleic acid-binding proteins"/>
    <property type="match status" value="1"/>
</dbReference>
<comment type="caution">
    <text evidence="12">The sequence shown here is derived from an EMBL/GenBank/DDBJ whole genome shotgun (WGS) entry which is preliminary data.</text>
</comment>
<keyword evidence="8" id="KW-1003">Cell membrane</keyword>
<dbReference type="Gene3D" id="3.40.1260.20">
    <property type="entry name" value="Ribonuclease E, catalytic domain"/>
    <property type="match status" value="1"/>
</dbReference>
<evidence type="ECO:0000256" key="3">
    <source>
        <dbReference type="ARBA" id="ARBA00022723"/>
    </source>
</evidence>
<dbReference type="GO" id="GO:0008270">
    <property type="term" value="F:zinc ion binding"/>
    <property type="evidence" value="ECO:0007669"/>
    <property type="project" value="UniProtKB-UniRule"/>
</dbReference>
<dbReference type="GO" id="GO:0006364">
    <property type="term" value="P:rRNA processing"/>
    <property type="evidence" value="ECO:0007669"/>
    <property type="project" value="UniProtKB-UniRule"/>
</dbReference>
<dbReference type="NCBIfam" id="TIGR00757">
    <property type="entry name" value="RNaseEG"/>
    <property type="match status" value="1"/>
</dbReference>
<dbReference type="InterPro" id="IPR048583">
    <property type="entry name" value="RNase_E_G_thioredoxin-like"/>
</dbReference>
<feature type="domain" description="RNase E/G thioredoxin-like" evidence="11">
    <location>
        <begin position="587"/>
        <end position="671"/>
    </location>
</feature>
<dbReference type="GO" id="GO:0005737">
    <property type="term" value="C:cytoplasm"/>
    <property type="evidence" value="ECO:0007669"/>
    <property type="project" value="UniProtKB-SubCell"/>
</dbReference>
<dbReference type="AlphaFoldDB" id="A0A8E3B1F5"/>
<feature type="region of interest" description="Disordered" evidence="9">
    <location>
        <begin position="704"/>
        <end position="853"/>
    </location>
</feature>
<feature type="compositionally biased region" description="Basic residues" evidence="9">
    <location>
        <begin position="115"/>
        <end position="124"/>
    </location>
</feature>
<evidence type="ECO:0000256" key="5">
    <source>
        <dbReference type="ARBA" id="ARBA00022801"/>
    </source>
</evidence>
<feature type="region of interest" description="Required for zinc-mediated homotetramerization and catalytic activity" evidence="8">
    <location>
        <begin position="588"/>
        <end position="591"/>
    </location>
</feature>
<keyword evidence="2 8" id="KW-0540">Nuclease</keyword>
<feature type="binding site" evidence="8">
    <location>
        <position position="530"/>
    </location>
    <ligand>
        <name>Mg(2+)</name>
        <dbReference type="ChEBI" id="CHEBI:18420"/>
        <note>catalytic</note>
    </ligand>
</feature>
<dbReference type="RefSeq" id="WP_109671696.1">
    <property type="nucleotide sequence ID" value="NZ_QGGH01000019.1"/>
</dbReference>
<keyword evidence="1 8" id="KW-0963">Cytoplasm</keyword>
<evidence type="ECO:0000313" key="12">
    <source>
        <dbReference type="EMBL" id="PWJ87058.1"/>
    </source>
</evidence>
<feature type="region of interest" description="Disordered" evidence="9">
    <location>
        <begin position="93"/>
        <end position="148"/>
    </location>
</feature>
<keyword evidence="8" id="KW-0699">rRNA-binding</keyword>
<feature type="region of interest" description="Disordered" evidence="9">
    <location>
        <begin position="868"/>
        <end position="976"/>
    </location>
</feature>
<name>A0A8E3B1F5_RHILI</name>
<dbReference type="PANTHER" id="PTHR30001:SF1">
    <property type="entry name" value="RIBONUCLEASE E_G-LIKE PROTEIN, CHLOROPLASTIC"/>
    <property type="match status" value="1"/>
</dbReference>
<feature type="domain" description="RNA-binding protein AU-1/Ribonuclease E/G" evidence="10">
    <location>
        <begin position="305"/>
        <end position="575"/>
    </location>
</feature>
<comment type="subcellular location">
    <subcellularLocation>
        <location evidence="8">Cytoplasm</location>
    </subcellularLocation>
    <subcellularLocation>
        <location evidence="8">Cell inner membrane</location>
        <topology evidence="8">Peripheral membrane protein</topology>
        <orientation evidence="8">Cytoplasmic side</orientation>
    </subcellularLocation>
</comment>
<dbReference type="GeneID" id="61055882"/>
<feature type="binding site" evidence="8">
    <location>
        <position position="588"/>
    </location>
    <ligand>
        <name>Zn(2+)</name>
        <dbReference type="ChEBI" id="CHEBI:29105"/>
        <note>ligand shared between dimeric partners</note>
    </ligand>
</feature>
<comment type="function">
    <text evidence="8">Endoribonuclease that plays a central role in RNA processing and decay. Required for the maturation of 5S and 16S rRNAs and the majority of tRNAs. Also involved in the degradation of most mRNAs.</text>
</comment>
<feature type="compositionally biased region" description="Basic and acidic residues" evidence="9">
    <location>
        <begin position="125"/>
        <end position="137"/>
    </location>
</feature>
<feature type="compositionally biased region" description="Acidic residues" evidence="9">
    <location>
        <begin position="95"/>
        <end position="107"/>
    </location>
</feature>
<evidence type="ECO:0000256" key="2">
    <source>
        <dbReference type="ARBA" id="ARBA00022722"/>
    </source>
</evidence>
<dbReference type="Gene3D" id="2.40.50.140">
    <property type="entry name" value="Nucleic acid-binding proteins"/>
    <property type="match status" value="2"/>
</dbReference>
<feature type="compositionally biased region" description="Low complexity" evidence="9">
    <location>
        <begin position="711"/>
        <end position="731"/>
    </location>
</feature>
<evidence type="ECO:0000259" key="11">
    <source>
        <dbReference type="Pfam" id="PF20833"/>
    </source>
</evidence>
<feature type="compositionally biased region" description="Basic residues" evidence="9">
    <location>
        <begin position="740"/>
        <end position="751"/>
    </location>
</feature>
<feature type="compositionally biased region" description="Basic residues" evidence="9">
    <location>
        <begin position="883"/>
        <end position="893"/>
    </location>
</feature>
<dbReference type="InterPro" id="IPR004659">
    <property type="entry name" value="RNase_E/G"/>
</dbReference>
<keyword evidence="8" id="KW-0820">tRNA-binding</keyword>
<evidence type="ECO:0000256" key="1">
    <source>
        <dbReference type="ARBA" id="ARBA00022490"/>
    </source>
</evidence>
<comment type="catalytic activity">
    <reaction evidence="8">
        <text>Endonucleolytic cleavage of single-stranded RNA in A- and U-rich regions.</text>
        <dbReference type="EC" id="3.1.26.12"/>
    </reaction>
</comment>
<keyword evidence="6 8" id="KW-0460">Magnesium</keyword>
<dbReference type="PANTHER" id="PTHR30001">
    <property type="entry name" value="RIBONUCLEASE"/>
    <property type="match status" value="1"/>
</dbReference>
<keyword evidence="4 8" id="KW-0255">Endonuclease</keyword>
<reference evidence="12 13" key="1">
    <citation type="submission" date="2018-05" db="EMBL/GenBank/DDBJ databases">
        <title>Genomic Encyclopedia of Type Strains, Phase IV (KMG-IV): sequencing the most valuable type-strain genomes for metagenomic binning, comparative biology and taxonomic classification.</title>
        <authorList>
            <person name="Goeker M."/>
        </authorList>
    </citation>
    <scope>NUCLEOTIDE SEQUENCE [LARGE SCALE GENOMIC DNA]</scope>
    <source>
        <strain evidence="12 13">DSM 2626</strain>
    </source>
</reference>
<comment type="subunit">
    <text evidence="8">Homotetramer formed by a dimer of dimers.</text>
</comment>
<evidence type="ECO:0000259" key="10">
    <source>
        <dbReference type="Pfam" id="PF10150"/>
    </source>
</evidence>
<comment type="cofactor">
    <cofactor evidence="8">
        <name>Mg(2+)</name>
        <dbReference type="ChEBI" id="CHEBI:18420"/>
    </cofactor>
    <text evidence="8">Binds 1 Mg(2+) ion per subunit.</text>
</comment>
<keyword evidence="8" id="KW-0997">Cell inner membrane</keyword>
<dbReference type="GO" id="GO:0000287">
    <property type="term" value="F:magnesium ion binding"/>
    <property type="evidence" value="ECO:0007669"/>
    <property type="project" value="UniProtKB-UniRule"/>
</dbReference>
<protein>
    <recommendedName>
        <fullName evidence="8">Ribonuclease E</fullName>
        <shortName evidence="8">RNase E</shortName>
        <ecNumber evidence="8">3.1.26.12</ecNumber>
    </recommendedName>
</protein>
<keyword evidence="7 8" id="KW-0694">RNA-binding</keyword>
<feature type="binding site" evidence="8">
    <location>
        <position position="591"/>
    </location>
    <ligand>
        <name>Zn(2+)</name>
        <dbReference type="ChEBI" id="CHEBI:29105"/>
        <note>ligand shared between dimeric partners</note>
    </ligand>
</feature>
<dbReference type="GO" id="GO:0008033">
    <property type="term" value="P:tRNA processing"/>
    <property type="evidence" value="ECO:0007669"/>
    <property type="project" value="UniProtKB-UniRule"/>
</dbReference>
<keyword evidence="5 8" id="KW-0378">Hydrolase</keyword>
<dbReference type="Pfam" id="PF10150">
    <property type="entry name" value="RNase_E_G"/>
    <property type="match status" value="1"/>
</dbReference>
<dbReference type="GO" id="GO:0008995">
    <property type="term" value="F:ribonuclease E activity"/>
    <property type="evidence" value="ECO:0007669"/>
    <property type="project" value="UniProtKB-EC"/>
</dbReference>
<feature type="compositionally biased region" description="Low complexity" evidence="9">
    <location>
        <begin position="938"/>
        <end position="948"/>
    </location>
</feature>
<feature type="compositionally biased region" description="Basic and acidic residues" evidence="9">
    <location>
        <begin position="167"/>
        <end position="187"/>
    </location>
</feature>
<feature type="compositionally biased region" description="Basic and acidic residues" evidence="9">
    <location>
        <begin position="956"/>
        <end position="965"/>
    </location>
</feature>
<feature type="region of interest" description="Disordered" evidence="9">
    <location>
        <begin position="216"/>
        <end position="266"/>
    </location>
</feature>
<dbReference type="InterPro" id="IPR012340">
    <property type="entry name" value="NA-bd_OB-fold"/>
</dbReference>
<dbReference type="HAMAP" id="MF_00970">
    <property type="entry name" value="RNase_E"/>
    <property type="match status" value="1"/>
</dbReference>
<organism evidence="12 13">
    <name type="scientific">Rhizobium loti</name>
    <name type="common">Mesorhizobium loti</name>
    <dbReference type="NCBI Taxonomy" id="381"/>
    <lineage>
        <taxon>Bacteria</taxon>
        <taxon>Pseudomonadati</taxon>
        <taxon>Pseudomonadota</taxon>
        <taxon>Alphaproteobacteria</taxon>
        <taxon>Hyphomicrobiales</taxon>
        <taxon>Phyllobacteriaceae</taxon>
        <taxon>Mesorhizobium</taxon>
    </lineage>
</organism>
<dbReference type="EC" id="3.1.26.12" evidence="8"/>
<keyword evidence="8" id="KW-0472">Membrane</keyword>